<evidence type="ECO:0000313" key="3">
    <source>
        <dbReference type="Proteomes" id="UP001187192"/>
    </source>
</evidence>
<feature type="transmembrane region" description="Helical" evidence="1">
    <location>
        <begin position="12"/>
        <end position="32"/>
    </location>
</feature>
<feature type="transmembrane region" description="Helical" evidence="1">
    <location>
        <begin position="52"/>
        <end position="70"/>
    </location>
</feature>
<keyword evidence="1" id="KW-1133">Transmembrane helix</keyword>
<reference evidence="2" key="1">
    <citation type="submission" date="2023-07" db="EMBL/GenBank/DDBJ databases">
        <title>draft genome sequence of fig (Ficus carica).</title>
        <authorList>
            <person name="Takahashi T."/>
            <person name="Nishimura K."/>
        </authorList>
    </citation>
    <scope>NUCLEOTIDE SEQUENCE</scope>
</reference>
<organism evidence="2 3">
    <name type="scientific">Ficus carica</name>
    <name type="common">Common fig</name>
    <dbReference type="NCBI Taxonomy" id="3494"/>
    <lineage>
        <taxon>Eukaryota</taxon>
        <taxon>Viridiplantae</taxon>
        <taxon>Streptophyta</taxon>
        <taxon>Embryophyta</taxon>
        <taxon>Tracheophyta</taxon>
        <taxon>Spermatophyta</taxon>
        <taxon>Magnoliopsida</taxon>
        <taxon>eudicotyledons</taxon>
        <taxon>Gunneridae</taxon>
        <taxon>Pentapetalae</taxon>
        <taxon>rosids</taxon>
        <taxon>fabids</taxon>
        <taxon>Rosales</taxon>
        <taxon>Moraceae</taxon>
        <taxon>Ficeae</taxon>
        <taxon>Ficus</taxon>
    </lineage>
</organism>
<evidence type="ECO:0000313" key="2">
    <source>
        <dbReference type="EMBL" id="GMN65025.1"/>
    </source>
</evidence>
<dbReference type="EMBL" id="BTGU01000207">
    <property type="protein sequence ID" value="GMN65025.1"/>
    <property type="molecule type" value="Genomic_DNA"/>
</dbReference>
<accession>A0AA88DZR6</accession>
<keyword evidence="3" id="KW-1185">Reference proteome</keyword>
<gene>
    <name evidence="2" type="ORF">TIFTF001_034090</name>
</gene>
<name>A0AA88DZR6_FICCA</name>
<protein>
    <submittedName>
        <fullName evidence="2">Uncharacterized protein</fullName>
    </submittedName>
</protein>
<keyword evidence="1" id="KW-0812">Transmembrane</keyword>
<proteinExistence type="predicted"/>
<dbReference type="AlphaFoldDB" id="A0AA88DZR6"/>
<keyword evidence="1" id="KW-0472">Membrane</keyword>
<dbReference type="Proteomes" id="UP001187192">
    <property type="component" value="Unassembled WGS sequence"/>
</dbReference>
<feature type="transmembrane region" description="Helical" evidence="1">
    <location>
        <begin position="82"/>
        <end position="103"/>
    </location>
</feature>
<comment type="caution">
    <text evidence="2">The sequence shown here is derived from an EMBL/GenBank/DDBJ whole genome shotgun (WGS) entry which is preliminary data.</text>
</comment>
<evidence type="ECO:0000256" key="1">
    <source>
        <dbReference type="SAM" id="Phobius"/>
    </source>
</evidence>
<sequence length="107" mass="11944">MDEKLHKQTQILEEVILCASIAIAFSLLLLPYECINEKPLPAIIFKGQPSSFCASILALNFALFGSFLAISQRRNYPRIARCCLVVAIISLVTVIGIPLWLILPRIF</sequence>